<dbReference type="RefSeq" id="WP_130854363.1">
    <property type="nucleotide sequence ID" value="NZ_JBHLWO010000001.1"/>
</dbReference>
<evidence type="ECO:0000256" key="1">
    <source>
        <dbReference type="SAM" id="SignalP"/>
    </source>
</evidence>
<dbReference type="InterPro" id="IPR038636">
    <property type="entry name" value="Wzi_sf"/>
</dbReference>
<dbReference type="InterPro" id="IPR026950">
    <property type="entry name" value="Caps_assemb_Wzi"/>
</dbReference>
<accession>A0ABV6HGA6</accession>
<organism evidence="2 3">
    <name type="scientific">Olivibacter oleidegradans</name>
    <dbReference type="NCBI Taxonomy" id="760123"/>
    <lineage>
        <taxon>Bacteria</taxon>
        <taxon>Pseudomonadati</taxon>
        <taxon>Bacteroidota</taxon>
        <taxon>Sphingobacteriia</taxon>
        <taxon>Sphingobacteriales</taxon>
        <taxon>Sphingobacteriaceae</taxon>
        <taxon>Olivibacter</taxon>
    </lineage>
</organism>
<dbReference type="Proteomes" id="UP001589774">
    <property type="component" value="Unassembled WGS sequence"/>
</dbReference>
<dbReference type="Gene3D" id="2.40.160.130">
    <property type="entry name" value="Capsule assembly protein Wzi"/>
    <property type="match status" value="1"/>
</dbReference>
<keyword evidence="1" id="KW-0732">Signal</keyword>
<proteinExistence type="predicted"/>
<dbReference type="EMBL" id="JBHLWO010000001">
    <property type="protein sequence ID" value="MFC0317896.1"/>
    <property type="molecule type" value="Genomic_DNA"/>
</dbReference>
<dbReference type="Pfam" id="PF14052">
    <property type="entry name" value="Caps_assemb_Wzi"/>
    <property type="match status" value="1"/>
</dbReference>
<comment type="caution">
    <text evidence="2">The sequence shown here is derived from an EMBL/GenBank/DDBJ whole genome shotgun (WGS) entry which is preliminary data.</text>
</comment>
<gene>
    <name evidence="2" type="ORF">ACFFI0_06230</name>
</gene>
<name>A0ABV6HGA6_9SPHI</name>
<sequence length="559" mass="64259">MKKQNILLVFFLIATLSLKAQVLPVGTPVLEDYYRRLQLLGKLDSTISFNVRPLSNEALKQSNIYDPEGSQEHSNSIYRSRNGKGMVQLMPLVWQNQINSNFPYGWNDAGMIPAAGYQTMASAGVYAQYKFLSIQFRPEFVFAQNSDFEGYQGLDENAWAKWYRFMNYIDAPERFGMGSYTRFFPGQSSIRLNFHPVSIGISTENLWWGPGMKNSLLMSNNAPGFLHATINTTRPIRTPIGSFEGQLVGGKLEASGFTPTPLGNPDHYDKYYWPKPDDWRYLSGLVLSYQPKWVPGLSLGLIRVFTIYRDDMSSGIGAYLPFSQSGFKENFQDPNQEGEQQGVEGQDQIATFFAKWTIPESHFEIYAEYGRNDNPWNMRDLIVNPMHSRAYIFGLRKLVKINNRFDDLIQIGFEMTQQEPSKNEELRPSANWYMHTSVRDGYTNLGQILGSGIGFGNNAQILNVSLLRGMKQLGVQLERVVHNNALFYDLIADRRRNWVDFNIGTYGEYDYKRFIFSGRLTATKSYNYQYQIGEATNLWNFRKKDSGNLHFQLGMMYRF</sequence>
<protein>
    <submittedName>
        <fullName evidence="2">Capsule assembly Wzi family protein</fullName>
    </submittedName>
</protein>
<evidence type="ECO:0000313" key="3">
    <source>
        <dbReference type="Proteomes" id="UP001589774"/>
    </source>
</evidence>
<feature type="chain" id="PRO_5046123065" evidence="1">
    <location>
        <begin position="21"/>
        <end position="559"/>
    </location>
</feature>
<feature type="signal peptide" evidence="1">
    <location>
        <begin position="1"/>
        <end position="20"/>
    </location>
</feature>
<keyword evidence="3" id="KW-1185">Reference proteome</keyword>
<evidence type="ECO:0000313" key="2">
    <source>
        <dbReference type="EMBL" id="MFC0317896.1"/>
    </source>
</evidence>
<reference evidence="2 3" key="1">
    <citation type="submission" date="2024-09" db="EMBL/GenBank/DDBJ databases">
        <authorList>
            <person name="Sun Q."/>
            <person name="Mori K."/>
        </authorList>
    </citation>
    <scope>NUCLEOTIDE SEQUENCE [LARGE SCALE GENOMIC DNA]</scope>
    <source>
        <strain evidence="2 3">CCM 7765</strain>
    </source>
</reference>